<evidence type="ECO:0000313" key="3">
    <source>
        <dbReference type="EMBL" id="POS79022.1"/>
    </source>
</evidence>
<dbReference type="GO" id="GO:0008902">
    <property type="term" value="F:hydroxymethylpyrimidine kinase activity"/>
    <property type="evidence" value="ECO:0007669"/>
    <property type="project" value="TreeGrafter"/>
</dbReference>
<evidence type="ECO:0000313" key="4">
    <source>
        <dbReference type="Proteomes" id="UP000094444"/>
    </source>
</evidence>
<dbReference type="InterPro" id="IPR004305">
    <property type="entry name" value="Thiaminase-2/PQQC"/>
</dbReference>
<dbReference type="InterPro" id="IPR004399">
    <property type="entry name" value="HMP/HMP-P_kinase_dom"/>
</dbReference>
<dbReference type="Pfam" id="PF03070">
    <property type="entry name" value="TENA_THI-4"/>
    <property type="match status" value="1"/>
</dbReference>
<dbReference type="PANTHER" id="PTHR20858:SF17">
    <property type="entry name" value="HYDROXYMETHYLPYRIMIDINE_PHOSPHOMETHYLPYRIMIDINE KINASE THI20-RELATED"/>
    <property type="match status" value="1"/>
</dbReference>
<proteinExistence type="predicted"/>
<dbReference type="CDD" id="cd19367">
    <property type="entry name" value="TenA_C_ScTHI20-like"/>
    <property type="match status" value="1"/>
</dbReference>
<dbReference type="FunFam" id="1.20.910.10:FF:000003">
    <property type="entry name" value="Hydroxymethylpyrimidine/phosphomethylpyrimidine kinase THI20"/>
    <property type="match status" value="1"/>
</dbReference>
<dbReference type="CDD" id="cd01169">
    <property type="entry name" value="HMPP_kinase"/>
    <property type="match status" value="1"/>
</dbReference>
<evidence type="ECO:0000259" key="2">
    <source>
        <dbReference type="Pfam" id="PF08543"/>
    </source>
</evidence>
<evidence type="ECO:0000259" key="1">
    <source>
        <dbReference type="Pfam" id="PF03070"/>
    </source>
</evidence>
<dbReference type="OrthoDB" id="10028886at2759"/>
<name>A0A2P5I935_DIAHE</name>
<dbReference type="InterPro" id="IPR016084">
    <property type="entry name" value="Haem_Oase-like_multi-hlx"/>
</dbReference>
<reference evidence="3" key="1">
    <citation type="submission" date="2017-09" db="EMBL/GenBank/DDBJ databases">
        <title>Polyketide synthases of a Diaporthe helianthi virulent isolate.</title>
        <authorList>
            <person name="Baroncelli R."/>
        </authorList>
    </citation>
    <scope>NUCLEOTIDE SEQUENCE [LARGE SCALE GENOMIC DNA]</scope>
    <source>
        <strain evidence="3">7/96</strain>
    </source>
</reference>
<feature type="non-terminal residue" evidence="3">
    <location>
        <position position="475"/>
    </location>
</feature>
<keyword evidence="3" id="KW-0808">Transferase</keyword>
<dbReference type="InterPro" id="IPR029056">
    <property type="entry name" value="Ribokinase-like"/>
</dbReference>
<dbReference type="NCBIfam" id="TIGR00097">
    <property type="entry name" value="HMP-P_kinase"/>
    <property type="match status" value="1"/>
</dbReference>
<accession>A0A2P5I935</accession>
<comment type="caution">
    <text evidence="3">The sequence shown here is derived from an EMBL/GenBank/DDBJ whole genome shotgun (WGS) entry which is preliminary data.</text>
</comment>
<dbReference type="SUPFAM" id="SSF48613">
    <property type="entry name" value="Heme oxygenase-like"/>
    <property type="match status" value="1"/>
</dbReference>
<dbReference type="GO" id="GO:0008972">
    <property type="term" value="F:phosphomethylpyrimidine kinase activity"/>
    <property type="evidence" value="ECO:0007669"/>
    <property type="project" value="InterPro"/>
</dbReference>
<feature type="domain" description="Pyridoxamine kinase/Phosphomethylpyrimidine kinase" evidence="2">
    <location>
        <begin position="13"/>
        <end position="283"/>
    </location>
</feature>
<dbReference type="GO" id="GO:0009228">
    <property type="term" value="P:thiamine biosynthetic process"/>
    <property type="evidence" value="ECO:0007669"/>
    <property type="project" value="InterPro"/>
</dbReference>
<protein>
    <submittedName>
        <fullName evidence="3">Phosphomethylpyrimidine kinase</fullName>
    </submittedName>
</protein>
<dbReference type="SUPFAM" id="SSF53613">
    <property type="entry name" value="Ribokinase-like"/>
    <property type="match status" value="1"/>
</dbReference>
<feature type="domain" description="Thiaminase-2/PQQC" evidence="1">
    <location>
        <begin position="306"/>
        <end position="473"/>
    </location>
</feature>
<organism evidence="3 4">
    <name type="scientific">Diaporthe helianthi</name>
    <dbReference type="NCBI Taxonomy" id="158607"/>
    <lineage>
        <taxon>Eukaryota</taxon>
        <taxon>Fungi</taxon>
        <taxon>Dikarya</taxon>
        <taxon>Ascomycota</taxon>
        <taxon>Pezizomycotina</taxon>
        <taxon>Sordariomycetes</taxon>
        <taxon>Sordariomycetidae</taxon>
        <taxon>Diaporthales</taxon>
        <taxon>Diaporthaceae</taxon>
        <taxon>Diaporthe</taxon>
    </lineage>
</organism>
<dbReference type="FunFam" id="3.40.1190.20:FF:000034">
    <property type="entry name" value="Putative hydroxymethylpyrimidine/ phosphomethylpyrimidine kinase 2"/>
    <property type="match status" value="1"/>
</dbReference>
<sequence>MVQGRLLVIAGSDCSGGAGLEADQKVIAAHGCYAMTATTALTAQNTRGVYDIHPVPPAFLRKQMDACFGDIGVDVVKTGMLASTETITCVAQALEAHNFSGSLVVDPVMVATTGAELLPSAALRELRTRLVPRATVLTPNIPEARLLLRDAGLADHVLPADGAISVGDLEAAAQALLGLGPAWVLVKGGHAPLRRGDLAAATTEAEKEVVVDVLCGKEGCVRIETGFQVSRNTHGTGCSLASAIASNLAKGIPVPQAVKAACRYIQAGIQTAPGLGGGNGPLNHFHSTYTLPFSPDHFVEWMLERPDVAPVWHRFVNHPFVMAMGNGTLPLESFKGYLIQDYLYLIQFARANALAGYKAKNMRDISAAAVIVGHIDRETSLHITYCEGFGVSREEVEATDERQACTAYTRYVLDIGQSQDWLGLQISLAPCLLGYGALAKMLHGDPKSVRQGNYYWDWVENYVADDYVQAVKTGS</sequence>
<keyword evidence="4" id="KW-1185">Reference proteome</keyword>
<gene>
    <name evidence="3" type="ORF">DHEL01_v202567</name>
</gene>
<dbReference type="PANTHER" id="PTHR20858">
    <property type="entry name" value="PHOSPHOMETHYLPYRIMIDINE KINASE"/>
    <property type="match status" value="1"/>
</dbReference>
<keyword evidence="3" id="KW-0418">Kinase</keyword>
<dbReference type="Pfam" id="PF08543">
    <property type="entry name" value="Phos_pyr_kin"/>
    <property type="match status" value="1"/>
</dbReference>
<dbReference type="InterPro" id="IPR013749">
    <property type="entry name" value="PM/HMP-P_kinase-1"/>
</dbReference>
<dbReference type="EMBL" id="MAVT02000142">
    <property type="protein sequence ID" value="POS79022.1"/>
    <property type="molecule type" value="Genomic_DNA"/>
</dbReference>
<dbReference type="AlphaFoldDB" id="A0A2P5I935"/>
<dbReference type="Proteomes" id="UP000094444">
    <property type="component" value="Unassembled WGS sequence"/>
</dbReference>
<dbReference type="FunCoup" id="A0A2P5I935">
    <property type="interactions" value="697"/>
</dbReference>
<dbReference type="GO" id="GO:0005829">
    <property type="term" value="C:cytosol"/>
    <property type="evidence" value="ECO:0007669"/>
    <property type="project" value="TreeGrafter"/>
</dbReference>
<dbReference type="Gene3D" id="3.40.1190.20">
    <property type="match status" value="1"/>
</dbReference>
<dbReference type="Gene3D" id="1.20.910.10">
    <property type="entry name" value="Heme oxygenase-like"/>
    <property type="match status" value="1"/>
</dbReference>
<dbReference type="STRING" id="158607.A0A2P5I935"/>
<dbReference type="InParanoid" id="A0A2P5I935"/>